<feature type="transmembrane region" description="Helical" evidence="6">
    <location>
        <begin position="71"/>
        <end position="91"/>
    </location>
</feature>
<keyword evidence="3 6" id="KW-0812">Transmembrane</keyword>
<dbReference type="PANTHER" id="PTHR43461">
    <property type="entry name" value="TRANSMEMBRANE PROTEIN 256"/>
    <property type="match status" value="1"/>
</dbReference>
<evidence type="ECO:0000313" key="7">
    <source>
        <dbReference type="EMBL" id="GGE05327.1"/>
    </source>
</evidence>
<keyword evidence="8" id="KW-1185">Reference proteome</keyword>
<dbReference type="Proteomes" id="UP000599688">
    <property type="component" value="Unassembled WGS sequence"/>
</dbReference>
<comment type="caution">
    <text evidence="7">The sequence shown here is derived from an EMBL/GenBank/DDBJ whole genome shotgun (WGS) entry which is preliminary data.</text>
</comment>
<evidence type="ECO:0000256" key="3">
    <source>
        <dbReference type="ARBA" id="ARBA00022692"/>
    </source>
</evidence>
<comment type="similarity">
    <text evidence="2">Belongs to the UPF0382 family.</text>
</comment>
<dbReference type="EMBL" id="BMGL01000002">
    <property type="protein sequence ID" value="GGE05327.1"/>
    <property type="molecule type" value="Genomic_DNA"/>
</dbReference>
<dbReference type="Pfam" id="PF04241">
    <property type="entry name" value="DUF423"/>
    <property type="match status" value="1"/>
</dbReference>
<dbReference type="GO" id="GO:0005886">
    <property type="term" value="C:plasma membrane"/>
    <property type="evidence" value="ECO:0007669"/>
    <property type="project" value="TreeGrafter"/>
</dbReference>
<evidence type="ECO:0000313" key="8">
    <source>
        <dbReference type="Proteomes" id="UP000599688"/>
    </source>
</evidence>
<organism evidence="7 8">
    <name type="scientific">Psychroflexus salis</name>
    <dbReference type="NCBI Taxonomy" id="1526574"/>
    <lineage>
        <taxon>Bacteria</taxon>
        <taxon>Pseudomonadati</taxon>
        <taxon>Bacteroidota</taxon>
        <taxon>Flavobacteriia</taxon>
        <taxon>Flavobacteriales</taxon>
        <taxon>Flavobacteriaceae</taxon>
        <taxon>Psychroflexus</taxon>
    </lineage>
</organism>
<keyword evidence="4 6" id="KW-1133">Transmembrane helix</keyword>
<feature type="transmembrane region" description="Helical" evidence="6">
    <location>
        <begin position="103"/>
        <end position="126"/>
    </location>
</feature>
<comment type="subcellular location">
    <subcellularLocation>
        <location evidence="1">Membrane</location>
        <topology evidence="1">Multi-pass membrane protein</topology>
    </subcellularLocation>
</comment>
<reference evidence="7 8" key="1">
    <citation type="journal article" date="2014" name="Int. J. Syst. Evol. Microbiol.">
        <title>Complete genome sequence of Corynebacterium casei LMG S-19264T (=DSM 44701T), isolated from a smear-ripened cheese.</title>
        <authorList>
            <consortium name="US DOE Joint Genome Institute (JGI-PGF)"/>
            <person name="Walter F."/>
            <person name="Albersmeier A."/>
            <person name="Kalinowski J."/>
            <person name="Ruckert C."/>
        </authorList>
    </citation>
    <scope>NUCLEOTIDE SEQUENCE [LARGE SCALE GENOMIC DNA]</scope>
    <source>
        <strain evidence="7 8">CGMCC 1.12925</strain>
    </source>
</reference>
<gene>
    <name evidence="7" type="ORF">GCM10010831_03770</name>
</gene>
<evidence type="ECO:0000256" key="5">
    <source>
        <dbReference type="ARBA" id="ARBA00023136"/>
    </source>
</evidence>
<sequence length="131" mass="14946">MDVQRKFLVLGCFFGLTAVILGAFGAHALKEILNAEQLTSFETGVKYQMYHALVLLFLGLENKIKPKFKQLIYYLLMIGLVLFSFSIYGLATNQFTSFDFKRIAFITPIGGSLLIFAWIMMLISFLKKEKK</sequence>
<keyword evidence="5 6" id="KW-0472">Membrane</keyword>
<proteinExistence type="inferred from homology"/>
<feature type="transmembrane region" description="Helical" evidence="6">
    <location>
        <begin position="47"/>
        <end position="64"/>
    </location>
</feature>
<evidence type="ECO:0000256" key="4">
    <source>
        <dbReference type="ARBA" id="ARBA00022989"/>
    </source>
</evidence>
<evidence type="ECO:0000256" key="2">
    <source>
        <dbReference type="ARBA" id="ARBA00009694"/>
    </source>
</evidence>
<evidence type="ECO:0000256" key="6">
    <source>
        <dbReference type="SAM" id="Phobius"/>
    </source>
</evidence>
<dbReference type="InterPro" id="IPR006696">
    <property type="entry name" value="DUF423"/>
</dbReference>
<feature type="transmembrane region" description="Helical" evidence="6">
    <location>
        <begin position="7"/>
        <end position="27"/>
    </location>
</feature>
<evidence type="ECO:0000256" key="1">
    <source>
        <dbReference type="ARBA" id="ARBA00004141"/>
    </source>
</evidence>
<accession>A0A916ZMR7</accession>
<name>A0A916ZMR7_9FLAO</name>
<dbReference type="PANTHER" id="PTHR43461:SF1">
    <property type="entry name" value="TRANSMEMBRANE PROTEIN 256"/>
    <property type="match status" value="1"/>
</dbReference>
<dbReference type="RefSeq" id="WP_188405069.1">
    <property type="nucleotide sequence ID" value="NZ_BMGL01000002.1"/>
</dbReference>
<protein>
    <submittedName>
        <fullName evidence="7">Membrane protein</fullName>
    </submittedName>
</protein>
<dbReference type="AlphaFoldDB" id="A0A916ZMR7"/>